<evidence type="ECO:0000256" key="2">
    <source>
        <dbReference type="ARBA" id="ARBA00006432"/>
    </source>
</evidence>
<comment type="cofactor">
    <cofactor evidence="1">
        <name>pantetheine 4'-phosphate</name>
        <dbReference type="ChEBI" id="CHEBI:47942"/>
    </cofactor>
</comment>
<dbReference type="Gene3D" id="3.30.559.10">
    <property type="entry name" value="Chloramphenicol acetyltransferase-like domain"/>
    <property type="match status" value="4"/>
</dbReference>
<dbReference type="InterPro" id="IPR010071">
    <property type="entry name" value="AA_adenyl_dom"/>
</dbReference>
<dbReference type="InterPro" id="IPR025110">
    <property type="entry name" value="AMP-bd_C"/>
</dbReference>
<dbReference type="InterPro" id="IPR020806">
    <property type="entry name" value="PKS_PP-bd"/>
</dbReference>
<dbReference type="SUPFAM" id="SSF52777">
    <property type="entry name" value="CoA-dependent acyltransferases"/>
    <property type="match status" value="8"/>
</dbReference>
<proteinExistence type="inferred from homology"/>
<dbReference type="Gene3D" id="3.40.50.12780">
    <property type="entry name" value="N-terminal domain of ligase-like"/>
    <property type="match status" value="1"/>
</dbReference>
<dbReference type="FunFam" id="3.40.50.980:FF:000001">
    <property type="entry name" value="Non-ribosomal peptide synthetase"/>
    <property type="match status" value="1"/>
</dbReference>
<dbReference type="GO" id="GO:0072330">
    <property type="term" value="P:monocarboxylic acid biosynthetic process"/>
    <property type="evidence" value="ECO:0007669"/>
    <property type="project" value="UniProtKB-ARBA"/>
</dbReference>
<dbReference type="GO" id="GO:0008610">
    <property type="term" value="P:lipid biosynthetic process"/>
    <property type="evidence" value="ECO:0007669"/>
    <property type="project" value="UniProtKB-ARBA"/>
</dbReference>
<evidence type="ECO:0000313" key="6">
    <source>
        <dbReference type="EMBL" id="ACY06285.1"/>
    </source>
</evidence>
<dbReference type="PROSITE" id="PS00012">
    <property type="entry name" value="PHOSPHOPANTETHEINE"/>
    <property type="match status" value="2"/>
</dbReference>
<name>D3U9Y4_9ACTN</name>
<dbReference type="InterPro" id="IPR001242">
    <property type="entry name" value="Condensation_dom"/>
</dbReference>
<comment type="similarity">
    <text evidence="2">Belongs to the ATP-dependent AMP-binding enzyme family.</text>
</comment>
<evidence type="ECO:0000256" key="1">
    <source>
        <dbReference type="ARBA" id="ARBA00001957"/>
    </source>
</evidence>
<dbReference type="InterPro" id="IPR045851">
    <property type="entry name" value="AMP-bd_C_sf"/>
</dbReference>
<dbReference type="SMART" id="SM00823">
    <property type="entry name" value="PKS_PP"/>
    <property type="match status" value="3"/>
</dbReference>
<dbReference type="FunFam" id="3.30.300.30:FF:000010">
    <property type="entry name" value="Enterobactin synthetase component F"/>
    <property type="match status" value="3"/>
</dbReference>
<evidence type="ECO:0000256" key="4">
    <source>
        <dbReference type="ARBA" id="ARBA00022553"/>
    </source>
</evidence>
<dbReference type="Pfam" id="PF13193">
    <property type="entry name" value="AMP-binding_C"/>
    <property type="match status" value="3"/>
</dbReference>
<dbReference type="InterPro" id="IPR006162">
    <property type="entry name" value="Ppantetheine_attach_site"/>
</dbReference>
<dbReference type="InterPro" id="IPR000873">
    <property type="entry name" value="AMP-dep_synth/lig_dom"/>
</dbReference>
<dbReference type="CDD" id="cd19531">
    <property type="entry name" value="LCL_NRPS-like"/>
    <property type="match status" value="4"/>
</dbReference>
<dbReference type="FunFam" id="2.30.38.10:FF:000001">
    <property type="entry name" value="Non-ribosomal peptide synthetase PvdI"/>
    <property type="match status" value="3"/>
</dbReference>
<protein>
    <submittedName>
        <fullName evidence="6">Non-ribosomal peptide synthetase</fullName>
    </submittedName>
</protein>
<gene>
    <name evidence="6" type="primary">sfaD</name>
</gene>
<keyword evidence="3" id="KW-0596">Phosphopantetheine</keyword>
<dbReference type="Pfam" id="PF00668">
    <property type="entry name" value="Condensation"/>
    <property type="match status" value="4"/>
</dbReference>
<dbReference type="NCBIfam" id="NF003417">
    <property type="entry name" value="PRK04813.1"/>
    <property type="match status" value="3"/>
</dbReference>
<dbReference type="SUPFAM" id="SSF47336">
    <property type="entry name" value="ACP-like"/>
    <property type="match status" value="3"/>
</dbReference>
<dbReference type="Gene3D" id="1.10.1200.10">
    <property type="entry name" value="ACP-like"/>
    <property type="match status" value="3"/>
</dbReference>
<organism evidence="6">
    <name type="scientific">Streptomyces flaveolus</name>
    <dbReference type="NCBI Taxonomy" id="67297"/>
    <lineage>
        <taxon>Bacteria</taxon>
        <taxon>Bacillati</taxon>
        <taxon>Actinomycetota</taxon>
        <taxon>Actinomycetes</taxon>
        <taxon>Kitasatosporales</taxon>
        <taxon>Streptomycetaceae</taxon>
        <taxon>Streptomyces</taxon>
    </lineage>
</organism>
<dbReference type="GO" id="GO:0003824">
    <property type="term" value="F:catalytic activity"/>
    <property type="evidence" value="ECO:0007669"/>
    <property type="project" value="InterPro"/>
</dbReference>
<keyword evidence="4" id="KW-0597">Phosphoprotein</keyword>
<dbReference type="GO" id="GO:0031177">
    <property type="term" value="F:phosphopantetheine binding"/>
    <property type="evidence" value="ECO:0007669"/>
    <property type="project" value="InterPro"/>
</dbReference>
<dbReference type="Gene3D" id="3.40.50.980">
    <property type="match status" value="4"/>
</dbReference>
<accession>D3U9Y4</accession>
<dbReference type="InterPro" id="IPR009081">
    <property type="entry name" value="PP-bd_ACP"/>
</dbReference>
<dbReference type="FunFam" id="3.40.50.12780:FF:000012">
    <property type="entry name" value="Non-ribosomal peptide synthetase"/>
    <property type="match status" value="2"/>
</dbReference>
<evidence type="ECO:0000259" key="5">
    <source>
        <dbReference type="PROSITE" id="PS50075"/>
    </source>
</evidence>
<dbReference type="Gene3D" id="3.30.300.30">
    <property type="match status" value="3"/>
</dbReference>
<evidence type="ECO:0000256" key="3">
    <source>
        <dbReference type="ARBA" id="ARBA00022450"/>
    </source>
</evidence>
<dbReference type="SUPFAM" id="SSF56801">
    <property type="entry name" value="Acetyl-CoA synthetase-like"/>
    <property type="match status" value="3"/>
</dbReference>
<dbReference type="InterPro" id="IPR020845">
    <property type="entry name" value="AMP-binding_CS"/>
</dbReference>
<dbReference type="InterPro" id="IPR042099">
    <property type="entry name" value="ANL_N_sf"/>
</dbReference>
<dbReference type="CDD" id="cd12117">
    <property type="entry name" value="A_NRPS_Srf_like"/>
    <property type="match status" value="2"/>
</dbReference>
<dbReference type="Gene3D" id="3.30.559.30">
    <property type="entry name" value="Nonribosomal peptide synthetase, condensation domain"/>
    <property type="match status" value="4"/>
</dbReference>
<dbReference type="GO" id="GO:0005829">
    <property type="term" value="C:cytosol"/>
    <property type="evidence" value="ECO:0007669"/>
    <property type="project" value="TreeGrafter"/>
</dbReference>
<dbReference type="GO" id="GO:0043041">
    <property type="term" value="P:amino acid activation for nonribosomal peptide biosynthetic process"/>
    <property type="evidence" value="ECO:0007669"/>
    <property type="project" value="TreeGrafter"/>
</dbReference>
<dbReference type="GO" id="GO:0017000">
    <property type="term" value="P:antibiotic biosynthetic process"/>
    <property type="evidence" value="ECO:0007669"/>
    <property type="project" value="UniProtKB-ARBA"/>
</dbReference>
<dbReference type="PROSITE" id="PS50075">
    <property type="entry name" value="CARRIER"/>
    <property type="match status" value="3"/>
</dbReference>
<sequence length="3609" mass="386217">MTQGSSRRPGLDSALNRLRERTARTGTTPAGISRVPRDRPLELSFAQQRLWFLDRLMPDSAFYNFGTAVRVRGPLGAGLLARALSCVVARHETLRTVFADHEGVAGAVVLPPEPVPVPVTDAVDEADAERLAGEEAARPFDLTKGPLLRARLLRLADDDHVLLLTVHHIATDGWSHGLLWAELTAAYTALADGRQPALPELPVQYADFAAWQRRTLSPAVLERRLAYWQDRLAGLPPLDLPLDRPRPAVASAEGGVVTWRLPADAVAAARAVAARQGATLHMTLLAAFSAVLGRHARTEDVAVAQPVAGRPLAEVEQLIGFFVNTVVTRTDLGGDPTFAELVERVRAASVDEMAHQDVPFEYLVERLVPERDLSRNPLAQVVFQYVPRPAARPAPFPGTTAEPFAGDRAFTRMDLEVYLGEDAEGGVEGLINYSRALFDRETVERLARHLTALLRAACAEPDRPLSRLTMTDAGEDAALDRAARGTGVPLPEASLPELFAAQAARTPDAVAVADGTEHLTYAQLDRAANRLAHVLAGHGAGPESVVALATERSAHLVVAVLAVLKAGGAYLPLDARNPAARTRAVLADTGAALLLTDGGPAPAGTEHLPAVDLRAVPGTAPDTALPNTVGPDGLAYVMSTSGSTGTPKAVATTHRAVAALALHRRWSGGAHERVLLHSPQAFDASTYELWSPLLSGRRVVVAPPGALGPAALARVVADQGVTALWLTSGLFDLVVEEDVTCLAGVRELVVGGDTVSPATVARVRGAHPDLTVVNGYGPTETTTFATLHPIAPADPAPGGRVPIGSPLDNTRAHVLDDRLRPVPFGVPGELYVGGPRLARGYAGRPAATAERFLPDPSGPAGSRMYRTGDVVRRRPDGVLEFLGRADDQAKLRGLRVEPGEVEAVLAAHPAVAHAAVVVRGDGPAGKRLVAHVVPRAGRTTDTAALRAHAAAALPDYLVPSAFVLADALPLTATGKVDRAALPAPAETADAGLAAPRTDAERALCEIFAELLDADAFGAEDDFFVRGGHSLLATRLVARIARAFGTEVPLREVFEHRTPRALASVVAGAALPADPAPPLVPADRDRLLPLSFAQQRMWFLDQLAPGSASYTSGGALRVRGPLDPERLAGALSAVVARHETLRTTFTVADGVPAAVIGAAAPVAPRIVDVPDADAARAAASAELSTGFDLTRGPLLRATLLRLAPDDHVLVVAVHHIATDGWSQALLWAEIAAAYDGAPLPELPVQYGDHAVWQRSWLTGEVLERRAGYWTGRLAGLAPLELPLDKARPAVATGRAGTLPWQLPAELIRDARAVAAREGATLYMVLLAAFTLVLSRYARTEDIAVGSPTAGRTRAETEALIGFFVNVVAVRTDLSGDPTFRELLGRVRESVVGAVEHQDVPFEHLVERLRPERDLSRNPLVQVAFQLLADAPRRPWWQGARAEPFDIDHAYTRMDLEVHAVETGDEVGATVLYAADLFDADTVRQLMHHVSVVLGEVLADPDRPVSAATMLDETDRHRTLVAWNDTAAPLPDGCVPRLYAEQAARTPDAVALICGDERVTYAELDRRANRFAHLLLAHGVGADEPVGVATGRSTGMVAAVLGVLKAGAAYVPLDPRNPPGRTERIVATSGLRVVIADRPVPGTDGITVLDVTDPGPGPDTDPGIDPHPDTTAYVIYTSGSSGEPKGVAVTHRNVVVLAADRRWSNGNHERVLLHYPLATDISTYELWPFLLTGKQIVVATDEHVEPHTFDRLIREHGVTAMCLPAPLFSLLAEECMECFGGLREVLTGGEAVSGETVAQVMAAHPHLTVADAYGPTEATAFTTLFPMEPGFRLAGSRVPIGAPIDNTRVYVLDDTLRPAPLGVAGELVIGGPRVARGYLGRPDLTAEKFVPDPWGGPGERMYRTGDVVRWLPGGALEFLGRADVQVKIRGFRVEPGEVEAALLRHPAVSQVTVAVREDIPGDKRLVAYVVLEPEAGASVLPALRAHAAGSVPDYMVPSAFVALDAFPLSTTGKIDRRALPAPDTRSVAESGYVPPATEAERVLCEIFAEVLDVHPVGADDDFFALGGHSLLATRAIARIRARFGPDVPLQAVFERRSPRRLAETLGEPGTATDVIRPARRDGAALPLSSSQRRLWFLDRLTPDSGFWNVAMGVRAHGPLDVDALGRALSLVVSRHEALRTVFAADAGEPMAVVRPATPLRLEVTDVADEAEVRALAEADAARPFDLARGPLLRARVLRLAAEDHAVLITAHHAVTDGWSHAVFWGELAEAYRAELSGDPAELPELPVQYGDFAVWQQGRLTGAELERYLTYWRARLAGLRPLELPLDRPRPAVAGSAGASQPWELPEDLVRAARAFGDTEGATLYMTLLTAFTVVLARFAGTEDVAVGAPVAGRTRPEVERLIGFFVNMLVLRTDVSGDPTFRDLLGRVRETVVGAMDHQDLPFEHLVETLAPERDLSRNPLVQVVFQLMRAPGDKGDRLGAARLEPLLDEHAFTRVDLEVHLTEDGDRVRGTVLHSTALFEADTVRRLLHHHTVLLRAALADPDAPLSALSLLDDDDRRLLLERWNDTALPYRDVPLVELFAEQVARTPGARAVECEDDVLTYAALDHEAERIAAGLRAQGVGPDDLVGLCLERGTVQMAALIGILKAGAAYVPIDPSHPRDRIRLIVDDARMTVAVTDRAHADVFAEGTALVLVDAPAGQEPPAATAAGRPGPDSLAYVVYTSGSTGVPKGIAMPARCVVNMLAWQKKTVPGGPGTRTAQFTALTFDVHVQEVLSALLYGETLVIPTEETRRDPARFARWLDERAVEQIFVPNLMIRALAEEAGAGRARLTSLRHISQAGEPLSLDTVLREFCAARPRLRLHNHYGSTEIQVVTSFTLPADVADWPRTAHLGEPVDNSRAYVLDDRLRPVPVGVAGELCFAGPGLARGYVGKPELTAQKFVPDPFGPPGSRLYRTGDLGRWRPDGSLEYLGRLDHQVKIRGFRVELGEVEAVLLRHPEVTRAVIVAREDAPGVKRLVGYVVPVPGTDGGLPARLRAHLADAVPDYMVPSALVALDAFPLTTTGKIDRAALPAPDLRTTLDTGFTAPRTGAEQTLCEVFAEVLETGGVGIDDDFFALGGHSLVAARTVARIREALGAEVSLRELFQHRTPRALAEVVAVAPRTAVPPLVPVSRQEPLPLSLGQLRLWRLHEADPGDPVWTIPLAVRITGELDADLLGRALTEVVRRHEALRTVFVPGDEPASVILPATDIVLDPVDVADETAARALADEAAARPFDLVRGPVLRPALLRIAPDDHVLLLTVHHIATDGWSQGVLWTELSGAYAALRENRPAELPELPVQYGDFAFWQRSWLTGAALDAQLGHWRRRLDGLRPLALPGVPADAAHDATGVLTEWRLPAGLVATARRVGAEHDATLYMTLLAAFTATLARWAGTDDLAVGSPVAGRTRAEVEGLIGFFANFVPLRVDLSGDPSFAGLLERVRDTALDAYAHQALPWERVVEGLGLDPEQPLVDVVFQLVNVELGELGLPGARVEQFTGQQAYARWHLEVHLVEDPDGGLTGHVVHRAAALGRRVVDGLLAGTAALLQAALAEPGLPVSALHAPDPLEGTTHD</sequence>
<dbReference type="FunFam" id="3.30.559.10:FF:000012">
    <property type="entry name" value="Non-ribosomal peptide synthetase"/>
    <property type="match status" value="1"/>
</dbReference>
<dbReference type="CDD" id="cd17651">
    <property type="entry name" value="A_NRPS_VisG_like"/>
    <property type="match status" value="1"/>
</dbReference>
<dbReference type="PANTHER" id="PTHR45527:SF1">
    <property type="entry name" value="FATTY ACID SYNTHASE"/>
    <property type="match status" value="1"/>
</dbReference>
<reference evidence="6" key="1">
    <citation type="journal article" date="2010" name="Mol. Biosyst.">
        <title>Cloning, sequencing and characterization of the biosynthetic gene cluster of sanglifehrin A, a potent cyclophilin inhibitor.</title>
        <authorList>
            <person name="Qu X."/>
            <person name="Jiang N."/>
            <person name="Xu F."/>
            <person name="Shao L."/>
            <person name="Tang G."/>
            <person name="Wilkinson B."/>
            <person name="Liu W."/>
        </authorList>
    </citation>
    <scope>NUCLEOTIDE SEQUENCE</scope>
    <source>
        <strain evidence="6">DSM 9954</strain>
    </source>
</reference>
<dbReference type="Pfam" id="PF00550">
    <property type="entry name" value="PP-binding"/>
    <property type="match status" value="3"/>
</dbReference>
<dbReference type="Gene3D" id="2.30.38.10">
    <property type="entry name" value="Luciferase, Domain 3"/>
    <property type="match status" value="2"/>
</dbReference>
<feature type="domain" description="Carrier" evidence="5">
    <location>
        <begin position="994"/>
        <end position="1069"/>
    </location>
</feature>
<dbReference type="EMBL" id="FJ809786">
    <property type="protein sequence ID" value="ACY06285.1"/>
    <property type="molecule type" value="Genomic_DNA"/>
</dbReference>
<dbReference type="PROSITE" id="PS00455">
    <property type="entry name" value="AMP_BINDING"/>
    <property type="match status" value="2"/>
</dbReference>
<dbReference type="PANTHER" id="PTHR45527">
    <property type="entry name" value="NONRIBOSOMAL PEPTIDE SYNTHETASE"/>
    <property type="match status" value="1"/>
</dbReference>
<dbReference type="GO" id="GO:0044550">
    <property type="term" value="P:secondary metabolite biosynthetic process"/>
    <property type="evidence" value="ECO:0007669"/>
    <property type="project" value="UniProtKB-ARBA"/>
</dbReference>
<dbReference type="InterPro" id="IPR036736">
    <property type="entry name" value="ACP-like_sf"/>
</dbReference>
<feature type="domain" description="Carrier" evidence="5">
    <location>
        <begin position="3085"/>
        <end position="3160"/>
    </location>
</feature>
<dbReference type="FunFam" id="1.10.1200.10:FF:000016">
    <property type="entry name" value="Non-ribosomal peptide synthase"/>
    <property type="match status" value="3"/>
</dbReference>
<dbReference type="Pfam" id="PF00501">
    <property type="entry name" value="AMP-binding"/>
    <property type="match status" value="3"/>
</dbReference>
<feature type="domain" description="Carrier" evidence="5">
    <location>
        <begin position="2032"/>
        <end position="2107"/>
    </location>
</feature>
<dbReference type="InterPro" id="IPR023213">
    <property type="entry name" value="CAT-like_dom_sf"/>
</dbReference>
<dbReference type="NCBIfam" id="TIGR01733">
    <property type="entry name" value="AA-adenyl-dom"/>
    <property type="match status" value="3"/>
</dbReference>